<proteinExistence type="inferred from homology"/>
<dbReference type="Proteomes" id="UP001291930">
    <property type="component" value="Unassembled WGS sequence"/>
</dbReference>
<dbReference type="InterPro" id="IPR000092">
    <property type="entry name" value="Polyprenyl_synt"/>
</dbReference>
<dbReference type="GO" id="GO:0016740">
    <property type="term" value="F:transferase activity"/>
    <property type="evidence" value="ECO:0007669"/>
    <property type="project" value="UniProtKB-KW"/>
</dbReference>
<name>A0ABU5JRH1_9BACI</name>
<sequence>MKLDNIVDFCNESIRYSVDQSIVFKNITEIHYHAFKNESNNIDIDRVSKLVQKTIISFDIFDDVQDKDNYSAPWSSDERQAINLGLYLLIDACKEVHKCDFLNKQLAFEYMSMNLLNSIKGQYIDIQNNFNTKEEYIKMCQDKSGSLVSFAAIMGALTATTDYLLDIHSYSLDIGIAAQISNDIRDLIQFETKSDLMEKKITLPIIYLLAQVEKTSLIKDYFSDVLTYDEIQKDKTAFISLLYNSGALSYATKVKKEYLKRAMDKVNRLPINATKKSIIIDKLIKNI</sequence>
<keyword evidence="3 6" id="KW-0808">Transferase</keyword>
<evidence type="ECO:0000256" key="4">
    <source>
        <dbReference type="ARBA" id="ARBA00022723"/>
    </source>
</evidence>
<dbReference type="SUPFAM" id="SSF48576">
    <property type="entry name" value="Terpenoid synthases"/>
    <property type="match status" value="1"/>
</dbReference>
<comment type="caution">
    <text evidence="7">The sequence shown here is derived from an EMBL/GenBank/DDBJ whole genome shotgun (WGS) entry which is preliminary data.</text>
</comment>
<reference evidence="8" key="1">
    <citation type="submission" date="2023-11" db="EMBL/GenBank/DDBJ databases">
        <title>Genome Sequence of Bacillus pseudomycoides stain BUPM19.</title>
        <authorList>
            <person name="Farhat A."/>
        </authorList>
    </citation>
    <scope>NUCLEOTIDE SEQUENCE [LARGE SCALE GENOMIC DNA]</scope>
    <source>
        <strain evidence="8">BUPM19</strain>
    </source>
</reference>
<dbReference type="InterPro" id="IPR033965">
    <property type="entry name" value="ComQ"/>
</dbReference>
<dbReference type="PANTHER" id="PTHR12001:SF69">
    <property type="entry name" value="ALL TRANS-POLYPRENYL-DIPHOSPHATE SYNTHASE PDSS1"/>
    <property type="match status" value="1"/>
</dbReference>
<gene>
    <name evidence="7" type="ORF">U2I54_02620</name>
</gene>
<keyword evidence="8" id="KW-1185">Reference proteome</keyword>
<keyword evidence="4" id="KW-0479">Metal-binding</keyword>
<protein>
    <submittedName>
        <fullName evidence="7">Polyprenyl synthetase family protein</fullName>
        <ecNumber evidence="7">2.5.1.-</ecNumber>
    </submittedName>
</protein>
<dbReference type="EMBL" id="JAXOVW010000003">
    <property type="protein sequence ID" value="MDZ5606034.1"/>
    <property type="molecule type" value="Genomic_DNA"/>
</dbReference>
<comment type="cofactor">
    <cofactor evidence="1">
        <name>Mg(2+)</name>
        <dbReference type="ChEBI" id="CHEBI:18420"/>
    </cofactor>
</comment>
<dbReference type="RefSeq" id="WP_374216681.1">
    <property type="nucleotide sequence ID" value="NZ_JAXOVW010000003.1"/>
</dbReference>
<evidence type="ECO:0000313" key="7">
    <source>
        <dbReference type="EMBL" id="MDZ5606034.1"/>
    </source>
</evidence>
<evidence type="ECO:0000256" key="1">
    <source>
        <dbReference type="ARBA" id="ARBA00001946"/>
    </source>
</evidence>
<dbReference type="Pfam" id="PF00348">
    <property type="entry name" value="polyprenyl_synt"/>
    <property type="match status" value="1"/>
</dbReference>
<evidence type="ECO:0000313" key="8">
    <source>
        <dbReference type="Proteomes" id="UP001291930"/>
    </source>
</evidence>
<dbReference type="EC" id="2.5.1.-" evidence="7"/>
<keyword evidence="5" id="KW-0460">Magnesium</keyword>
<dbReference type="Gene3D" id="1.10.600.10">
    <property type="entry name" value="Farnesyl Diphosphate Synthase"/>
    <property type="match status" value="1"/>
</dbReference>
<dbReference type="CDD" id="cd00867">
    <property type="entry name" value="Trans_IPPS"/>
    <property type="match status" value="1"/>
</dbReference>
<dbReference type="InterPro" id="IPR008949">
    <property type="entry name" value="Isoprenoid_synthase_dom_sf"/>
</dbReference>
<evidence type="ECO:0000256" key="6">
    <source>
        <dbReference type="RuleBase" id="RU004466"/>
    </source>
</evidence>
<dbReference type="PANTHER" id="PTHR12001">
    <property type="entry name" value="GERANYLGERANYL PYROPHOSPHATE SYNTHASE"/>
    <property type="match status" value="1"/>
</dbReference>
<dbReference type="SFLD" id="SFLDG01211">
    <property type="entry name" value="Competence_Regulatory_Protein"/>
    <property type="match status" value="1"/>
</dbReference>
<evidence type="ECO:0000256" key="2">
    <source>
        <dbReference type="ARBA" id="ARBA00006706"/>
    </source>
</evidence>
<organism evidence="7 8">
    <name type="scientific">Bacillus bingmayongensis</name>
    <dbReference type="NCBI Taxonomy" id="1150157"/>
    <lineage>
        <taxon>Bacteria</taxon>
        <taxon>Bacillati</taxon>
        <taxon>Bacillota</taxon>
        <taxon>Bacilli</taxon>
        <taxon>Bacillales</taxon>
        <taxon>Bacillaceae</taxon>
        <taxon>Bacillus</taxon>
    </lineage>
</organism>
<evidence type="ECO:0000256" key="3">
    <source>
        <dbReference type="ARBA" id="ARBA00022679"/>
    </source>
</evidence>
<evidence type="ECO:0000256" key="5">
    <source>
        <dbReference type="ARBA" id="ARBA00022842"/>
    </source>
</evidence>
<accession>A0ABU5JRH1</accession>
<comment type="similarity">
    <text evidence="2 6">Belongs to the FPP/GGPP synthase family.</text>
</comment>
<dbReference type="SFLD" id="SFLDS00005">
    <property type="entry name" value="Isoprenoid_Synthase_Type_I"/>
    <property type="match status" value="1"/>
</dbReference>